<evidence type="ECO:0000256" key="1">
    <source>
        <dbReference type="ARBA" id="ARBA00023015"/>
    </source>
</evidence>
<organism evidence="5 6">
    <name type="scientific">Anaerovorax odorimutans</name>
    <dbReference type="NCBI Taxonomy" id="109327"/>
    <lineage>
        <taxon>Bacteria</taxon>
        <taxon>Bacillati</taxon>
        <taxon>Bacillota</taxon>
        <taxon>Clostridia</taxon>
        <taxon>Peptostreptococcales</taxon>
        <taxon>Anaerovoracaceae</taxon>
        <taxon>Anaerovorax</taxon>
    </lineage>
</organism>
<evidence type="ECO:0000313" key="5">
    <source>
        <dbReference type="EMBL" id="MCQ4635177.1"/>
    </source>
</evidence>
<keyword evidence="3" id="KW-0804">Transcription</keyword>
<dbReference type="Gene3D" id="1.10.10.10">
    <property type="entry name" value="Winged helix-like DNA-binding domain superfamily/Winged helix DNA-binding domain"/>
    <property type="match status" value="1"/>
</dbReference>
<dbReference type="Pfam" id="PF01047">
    <property type="entry name" value="MarR"/>
    <property type="match status" value="1"/>
</dbReference>
<dbReference type="PANTHER" id="PTHR42756:SF1">
    <property type="entry name" value="TRANSCRIPTIONAL REPRESSOR OF EMRAB OPERON"/>
    <property type="match status" value="1"/>
</dbReference>
<dbReference type="SUPFAM" id="SSF46785">
    <property type="entry name" value="Winged helix' DNA-binding domain"/>
    <property type="match status" value="1"/>
</dbReference>
<evidence type="ECO:0000256" key="2">
    <source>
        <dbReference type="ARBA" id="ARBA00023125"/>
    </source>
</evidence>
<gene>
    <name evidence="5" type="ORF">NE619_00320</name>
</gene>
<dbReference type="PRINTS" id="PR00598">
    <property type="entry name" value="HTHMARR"/>
</dbReference>
<dbReference type="RefSeq" id="WP_256130377.1">
    <property type="nucleotide sequence ID" value="NZ_JANFXK010000001.1"/>
</dbReference>
<name>A0ABT1RJ18_9FIRM</name>
<dbReference type="PANTHER" id="PTHR42756">
    <property type="entry name" value="TRANSCRIPTIONAL REGULATOR, MARR"/>
    <property type="match status" value="1"/>
</dbReference>
<dbReference type="InterPro" id="IPR000835">
    <property type="entry name" value="HTH_MarR-typ"/>
</dbReference>
<feature type="domain" description="HTH marR-type" evidence="4">
    <location>
        <begin position="4"/>
        <end position="138"/>
    </location>
</feature>
<sequence>MNPEESCLVLLKELETNMEKHMNNAMRELDITVTQARALVTLQSFPKKQASLKNLEKKLQLSQSVTVGIIKRLEQRNYVESFGDSEDKRIKIVRITPLGERQCKASQKILTRLENRFLSALTEEEHVVFSALLKKVKAAMD</sequence>
<keyword evidence="2" id="KW-0238">DNA-binding</keyword>
<keyword evidence="1" id="KW-0805">Transcription regulation</keyword>
<comment type="caution">
    <text evidence="5">The sequence shown here is derived from an EMBL/GenBank/DDBJ whole genome shotgun (WGS) entry which is preliminary data.</text>
</comment>
<proteinExistence type="predicted"/>
<evidence type="ECO:0000256" key="3">
    <source>
        <dbReference type="ARBA" id="ARBA00023163"/>
    </source>
</evidence>
<dbReference type="PROSITE" id="PS50995">
    <property type="entry name" value="HTH_MARR_2"/>
    <property type="match status" value="1"/>
</dbReference>
<reference evidence="5 6" key="1">
    <citation type="submission" date="2022-06" db="EMBL/GenBank/DDBJ databases">
        <title>Isolation of gut microbiota from human fecal samples.</title>
        <authorList>
            <person name="Pamer E.G."/>
            <person name="Barat B."/>
            <person name="Waligurski E."/>
            <person name="Medina S."/>
            <person name="Paddock L."/>
            <person name="Mostad J."/>
        </authorList>
    </citation>
    <scope>NUCLEOTIDE SEQUENCE [LARGE SCALE GENOMIC DNA]</scope>
    <source>
        <strain evidence="5 6">SL.3.17</strain>
    </source>
</reference>
<keyword evidence="6" id="KW-1185">Reference proteome</keyword>
<dbReference type="InterPro" id="IPR036390">
    <property type="entry name" value="WH_DNA-bd_sf"/>
</dbReference>
<dbReference type="Proteomes" id="UP001524502">
    <property type="component" value="Unassembled WGS sequence"/>
</dbReference>
<evidence type="ECO:0000313" key="6">
    <source>
        <dbReference type="Proteomes" id="UP001524502"/>
    </source>
</evidence>
<accession>A0ABT1RJ18</accession>
<evidence type="ECO:0000259" key="4">
    <source>
        <dbReference type="PROSITE" id="PS50995"/>
    </source>
</evidence>
<dbReference type="SMART" id="SM00347">
    <property type="entry name" value="HTH_MARR"/>
    <property type="match status" value="1"/>
</dbReference>
<dbReference type="InterPro" id="IPR036388">
    <property type="entry name" value="WH-like_DNA-bd_sf"/>
</dbReference>
<dbReference type="EMBL" id="JANFXK010000001">
    <property type="protein sequence ID" value="MCQ4635177.1"/>
    <property type="molecule type" value="Genomic_DNA"/>
</dbReference>
<protein>
    <submittedName>
        <fullName evidence="5">MarR family transcriptional regulator</fullName>
    </submittedName>
</protein>